<name>A0AA42LV21_9BURK</name>
<dbReference type="PANTHER" id="PTHR44591:SF21">
    <property type="entry name" value="TWO-COMPONENT RESPONSE REGULATOR"/>
    <property type="match status" value="1"/>
</dbReference>
<feature type="modified residue" description="4-aspartylphosphate" evidence="2">
    <location>
        <position position="63"/>
    </location>
</feature>
<dbReference type="SMART" id="SM00448">
    <property type="entry name" value="REC"/>
    <property type="match status" value="1"/>
</dbReference>
<proteinExistence type="predicted"/>
<dbReference type="Proteomes" id="UP001161094">
    <property type="component" value="Unassembled WGS sequence"/>
</dbReference>
<dbReference type="Pfam" id="PF00072">
    <property type="entry name" value="Response_reg"/>
    <property type="match status" value="1"/>
</dbReference>
<keyword evidence="1 2" id="KW-0597">Phosphoprotein</keyword>
<dbReference type="PROSITE" id="PS50110">
    <property type="entry name" value="RESPONSE_REGULATORY"/>
    <property type="match status" value="1"/>
</dbReference>
<evidence type="ECO:0000313" key="5">
    <source>
        <dbReference type="Proteomes" id="UP001161094"/>
    </source>
</evidence>
<dbReference type="InterPro" id="IPR050595">
    <property type="entry name" value="Bact_response_regulator"/>
</dbReference>
<feature type="domain" description="Response regulatory" evidence="3">
    <location>
        <begin position="13"/>
        <end position="126"/>
    </location>
</feature>
<dbReference type="RefSeq" id="WP_279997576.1">
    <property type="nucleotide sequence ID" value="NZ_JAOCDZ010000037.1"/>
</dbReference>
<dbReference type="InterPro" id="IPR001789">
    <property type="entry name" value="Sig_transdc_resp-reg_receiver"/>
</dbReference>
<dbReference type="PANTHER" id="PTHR44591">
    <property type="entry name" value="STRESS RESPONSE REGULATOR PROTEIN 1"/>
    <property type="match status" value="1"/>
</dbReference>
<evidence type="ECO:0000313" key="4">
    <source>
        <dbReference type="EMBL" id="MDH0740163.1"/>
    </source>
</evidence>
<dbReference type="AlphaFoldDB" id="A0AA42LV21"/>
<comment type="caution">
    <text evidence="4">The sequence shown here is derived from an EMBL/GenBank/DDBJ whole genome shotgun (WGS) entry which is preliminary data.</text>
</comment>
<evidence type="ECO:0000256" key="1">
    <source>
        <dbReference type="ARBA" id="ARBA00022553"/>
    </source>
</evidence>
<reference evidence="4" key="1">
    <citation type="submission" date="2022-09" db="EMBL/GenBank/DDBJ databases">
        <title>Intensive care unit water sources are persistently colonized with multi-drug resistant bacteria and are the site of extensive horizontal gene transfer of antibiotic resistance genes.</title>
        <authorList>
            <person name="Diorio-Toth L."/>
        </authorList>
    </citation>
    <scope>NUCLEOTIDE SEQUENCE</scope>
    <source>
        <strain evidence="4">GD03843</strain>
    </source>
</reference>
<dbReference type="Gene3D" id="3.40.50.2300">
    <property type="match status" value="1"/>
</dbReference>
<evidence type="ECO:0000256" key="2">
    <source>
        <dbReference type="PROSITE-ProRule" id="PRU00169"/>
    </source>
</evidence>
<organism evidence="4 5">
    <name type="scientific">Achromobacter spanius</name>
    <dbReference type="NCBI Taxonomy" id="217203"/>
    <lineage>
        <taxon>Bacteria</taxon>
        <taxon>Pseudomonadati</taxon>
        <taxon>Pseudomonadota</taxon>
        <taxon>Betaproteobacteria</taxon>
        <taxon>Burkholderiales</taxon>
        <taxon>Alcaligenaceae</taxon>
        <taxon>Achromobacter</taxon>
    </lineage>
</organism>
<evidence type="ECO:0000259" key="3">
    <source>
        <dbReference type="PROSITE" id="PS50110"/>
    </source>
</evidence>
<sequence>MTAAEISCTSQKSVLVVEDNDTARWILAEILAGEGYVVYEASDADDAVRRLAEHTDICAVVSDIEMPGSMDGLEMAALIRRKSPRIGVILTSGRHCPEGAALPPATRFVAKPWAPKELIRELEALIRPAP</sequence>
<dbReference type="EMBL" id="JAOCDZ010000037">
    <property type="protein sequence ID" value="MDH0740163.1"/>
    <property type="molecule type" value="Genomic_DNA"/>
</dbReference>
<protein>
    <submittedName>
        <fullName evidence="4">Response regulator</fullName>
    </submittedName>
</protein>
<dbReference type="InterPro" id="IPR011006">
    <property type="entry name" value="CheY-like_superfamily"/>
</dbReference>
<dbReference type="SUPFAM" id="SSF52172">
    <property type="entry name" value="CheY-like"/>
    <property type="match status" value="1"/>
</dbReference>
<dbReference type="GO" id="GO:0000160">
    <property type="term" value="P:phosphorelay signal transduction system"/>
    <property type="evidence" value="ECO:0007669"/>
    <property type="project" value="InterPro"/>
</dbReference>
<gene>
    <name evidence="4" type="ORF">N5D93_30500</name>
</gene>
<accession>A0AA42LV21</accession>